<dbReference type="AlphaFoldDB" id="A0ABD1WYS1"/>
<evidence type="ECO:0000313" key="1">
    <source>
        <dbReference type="EMBL" id="KAL2554864.1"/>
    </source>
</evidence>
<name>A0ABD1WYS1_9LAMI</name>
<dbReference type="EMBL" id="JBFOLJ010000002">
    <property type="protein sequence ID" value="KAL2554864.1"/>
    <property type="molecule type" value="Genomic_DNA"/>
</dbReference>
<gene>
    <name evidence="1" type="ORF">Fot_08483</name>
</gene>
<protein>
    <submittedName>
        <fullName evidence="1">Uncharacterized protein</fullName>
    </submittedName>
</protein>
<dbReference type="Proteomes" id="UP001604277">
    <property type="component" value="Unassembled WGS sequence"/>
</dbReference>
<sequence>MLLSTSENGSISTTTSTGASPLNLLYELPHFSEDVDNTCFISYVSTPSSPDHASSLPFGYFFSAPASPMHFLLSKEKVEPFSSKLSPNGLSGNGSMSYAVELFLNGKIRPMKLSFHLKMPQVFVPLVDLGEGNDELGKAYSTSTRRRDLECTILDMLTGKSDPCRLFVLYCSNITQ</sequence>
<accession>A0ABD1WYS1</accession>
<organism evidence="1 2">
    <name type="scientific">Forsythia ovata</name>
    <dbReference type="NCBI Taxonomy" id="205694"/>
    <lineage>
        <taxon>Eukaryota</taxon>
        <taxon>Viridiplantae</taxon>
        <taxon>Streptophyta</taxon>
        <taxon>Embryophyta</taxon>
        <taxon>Tracheophyta</taxon>
        <taxon>Spermatophyta</taxon>
        <taxon>Magnoliopsida</taxon>
        <taxon>eudicotyledons</taxon>
        <taxon>Gunneridae</taxon>
        <taxon>Pentapetalae</taxon>
        <taxon>asterids</taxon>
        <taxon>lamiids</taxon>
        <taxon>Lamiales</taxon>
        <taxon>Oleaceae</taxon>
        <taxon>Forsythieae</taxon>
        <taxon>Forsythia</taxon>
    </lineage>
</organism>
<comment type="caution">
    <text evidence="1">The sequence shown here is derived from an EMBL/GenBank/DDBJ whole genome shotgun (WGS) entry which is preliminary data.</text>
</comment>
<keyword evidence="2" id="KW-1185">Reference proteome</keyword>
<proteinExistence type="predicted"/>
<reference evidence="2" key="1">
    <citation type="submission" date="2024-07" db="EMBL/GenBank/DDBJ databases">
        <title>Two chromosome-level genome assemblies of Korean endemic species Abeliophyllum distichum and Forsythia ovata (Oleaceae).</title>
        <authorList>
            <person name="Jang H."/>
        </authorList>
    </citation>
    <scope>NUCLEOTIDE SEQUENCE [LARGE SCALE GENOMIC DNA]</scope>
</reference>
<evidence type="ECO:0000313" key="2">
    <source>
        <dbReference type="Proteomes" id="UP001604277"/>
    </source>
</evidence>